<keyword evidence="1" id="KW-0472">Membrane</keyword>
<dbReference type="Proteomes" id="UP000033977">
    <property type="component" value="Unassembled WGS sequence"/>
</dbReference>
<keyword evidence="1" id="KW-1133">Transmembrane helix</keyword>
<comment type="caution">
    <text evidence="2">The sequence shown here is derived from an EMBL/GenBank/DDBJ whole genome shotgun (WGS) entry which is preliminary data.</text>
</comment>
<proteinExistence type="predicted"/>
<keyword evidence="1" id="KW-0812">Transmembrane</keyword>
<feature type="transmembrane region" description="Helical" evidence="1">
    <location>
        <begin position="79"/>
        <end position="100"/>
    </location>
</feature>
<evidence type="ECO:0000313" key="2">
    <source>
        <dbReference type="EMBL" id="KKT57413.1"/>
    </source>
</evidence>
<dbReference type="EMBL" id="LCIN01000004">
    <property type="protein sequence ID" value="KKT57413.1"/>
    <property type="molecule type" value="Genomic_DNA"/>
</dbReference>
<protein>
    <submittedName>
        <fullName evidence="2">Uncharacterized protein</fullName>
    </submittedName>
</protein>
<evidence type="ECO:0000256" key="1">
    <source>
        <dbReference type="SAM" id="Phobius"/>
    </source>
</evidence>
<dbReference type="AlphaFoldDB" id="A0A0G1IF26"/>
<feature type="transmembrane region" description="Helical" evidence="1">
    <location>
        <begin position="45"/>
        <end position="67"/>
    </location>
</feature>
<accession>A0A0G1IF26</accession>
<name>A0A0G1IF26_9BACT</name>
<reference evidence="2 3" key="1">
    <citation type="journal article" date="2015" name="Nature">
        <title>rRNA introns, odd ribosomes, and small enigmatic genomes across a large radiation of phyla.</title>
        <authorList>
            <person name="Brown C.T."/>
            <person name="Hug L.A."/>
            <person name="Thomas B.C."/>
            <person name="Sharon I."/>
            <person name="Castelle C.J."/>
            <person name="Singh A."/>
            <person name="Wilkins M.J."/>
            <person name="Williams K.H."/>
            <person name="Banfield J.F."/>
        </authorList>
    </citation>
    <scope>NUCLEOTIDE SEQUENCE [LARGE SCALE GENOMIC DNA]</scope>
</reference>
<evidence type="ECO:0000313" key="3">
    <source>
        <dbReference type="Proteomes" id="UP000033977"/>
    </source>
</evidence>
<organism evidence="2 3">
    <name type="scientific">Candidatus Giovannonibacteria bacterium GW2011_GWB1_44_23</name>
    <dbReference type="NCBI Taxonomy" id="1618652"/>
    <lineage>
        <taxon>Bacteria</taxon>
        <taxon>Candidatus Giovannoniibacteriota</taxon>
    </lineage>
</organism>
<gene>
    <name evidence="2" type="ORF">UW49_C0004G0028</name>
</gene>
<sequence>MIKQKVLIAGFFYGLIFESLGAEAPGFYLLPAMVAAFLYFKFLFMLKAVNAVLAFVSGLFLMIFWAFATNGWETPSLKFTSHIFMYVFLLLILLYIFSYAEKK</sequence>